<evidence type="ECO:0000313" key="1">
    <source>
        <dbReference type="EMBL" id="VUC36601.1"/>
    </source>
</evidence>
<comment type="caution">
    <text evidence="1">The sequence shown here is derived from an EMBL/GenBank/DDBJ whole genome shotgun (WGS) entry which is preliminary data.</text>
</comment>
<reference evidence="1 2" key="1">
    <citation type="submission" date="2019-06" db="EMBL/GenBank/DDBJ databases">
        <authorList>
            <person name="Broberg M."/>
        </authorList>
    </citation>
    <scope>NUCLEOTIDE SEQUENCE [LARGE SCALE GENOMIC DNA]</scope>
</reference>
<dbReference type="SUPFAM" id="SSF75304">
    <property type="entry name" value="Amidase signature (AS) enzymes"/>
    <property type="match status" value="2"/>
</dbReference>
<dbReference type="PANTHER" id="PTHR46310">
    <property type="entry name" value="AMIDASE 1"/>
    <property type="match status" value="1"/>
</dbReference>
<sequence>MTFENLCFPTVDNAKVAETVALSDPTPVVVVTTSRAISSVDKALALIYRFASVDDVYSPAFAETIVLQSDLCLGFQDIVDQFQDLGRFHSVYHIDPTTPSNTLPSGPYFLHRGSIHQAYRLYDDDLDSFLFGVIPEDVLNPKNSVFRYLPLPSLSSNGMWKKIAVPSRLYTSQDIPKEKSLSGARMGIKDIFRLEGTQLTMMNRSWIELYGPDEESAEYTKKLIALGGVIVGKSKMTSFASPEEATDQWIDFHCPVNPRGDRYQSPSSSSTGAGTSLAGYDWLDFSVAGDCKVLFCPILLLAAGSRALLFTAQFRLDIDGGNPSQLSVGIPPTVPRFAADNRSRKFDTVGQFARSLSDLHHIVSHTFENIHQNFSRFPSKILYPVEFYPLANEKQQSLTEEFITVIEDFLGVKRTPFSFVDEWEKSPPKEAEGLPLLEYTEKSAFWALCYDYYHGFDDFRDEYKAKFGKDAFASSVVRFRWNIGKEVTTEEYETYLKQLEVFRDWFSQRVMGPDPDTLSNAVLIMPYGAPEPEYRDEPNPPAGTFPTIAEKFISPILHAPQLVLPFAQMPYHSRISGRDEVRPIASTLVGAKGSDLMLIKLAAAAFERASWPTTVQTGRYMYPIASNSRNVKMSINDSSGTFEAGQRALQRLFSEMGEGISGSLIAARSLI</sequence>
<evidence type="ECO:0000313" key="2">
    <source>
        <dbReference type="Proteomes" id="UP000766486"/>
    </source>
</evidence>
<protein>
    <recommendedName>
        <fullName evidence="3">Amidase domain-containing protein</fullName>
    </recommendedName>
</protein>
<proteinExistence type="predicted"/>
<dbReference type="EMBL" id="CABFNS010000931">
    <property type="protein sequence ID" value="VUC36601.1"/>
    <property type="molecule type" value="Genomic_DNA"/>
</dbReference>
<keyword evidence="2" id="KW-1185">Reference proteome</keyword>
<name>A0ABY6V2G6_BIOOC</name>
<evidence type="ECO:0008006" key="3">
    <source>
        <dbReference type="Google" id="ProtNLM"/>
    </source>
</evidence>
<gene>
    <name evidence="1" type="ORF">CLO192961_LOCUS449183</name>
</gene>
<dbReference type="Proteomes" id="UP000766486">
    <property type="component" value="Unassembled WGS sequence"/>
</dbReference>
<organism evidence="1 2">
    <name type="scientific">Bionectria ochroleuca</name>
    <name type="common">Gliocladium roseum</name>
    <dbReference type="NCBI Taxonomy" id="29856"/>
    <lineage>
        <taxon>Eukaryota</taxon>
        <taxon>Fungi</taxon>
        <taxon>Dikarya</taxon>
        <taxon>Ascomycota</taxon>
        <taxon>Pezizomycotina</taxon>
        <taxon>Sordariomycetes</taxon>
        <taxon>Hypocreomycetidae</taxon>
        <taxon>Hypocreales</taxon>
        <taxon>Bionectriaceae</taxon>
        <taxon>Clonostachys</taxon>
    </lineage>
</organism>
<accession>A0ABY6V2G6</accession>
<dbReference type="PANTHER" id="PTHR46310:SF7">
    <property type="entry name" value="AMIDASE 1"/>
    <property type="match status" value="1"/>
</dbReference>
<dbReference type="InterPro" id="IPR036928">
    <property type="entry name" value="AS_sf"/>
</dbReference>
<dbReference type="Gene3D" id="3.90.1300.10">
    <property type="entry name" value="Amidase signature (AS) domain"/>
    <property type="match status" value="1"/>
</dbReference>